<dbReference type="Gene3D" id="3.30.559.10">
    <property type="entry name" value="Chloramphenicol acetyltransferase-like domain"/>
    <property type="match status" value="1"/>
</dbReference>
<dbReference type="EMBL" id="JAUIZM010000001">
    <property type="protein sequence ID" value="KAK1404708.1"/>
    <property type="molecule type" value="Genomic_DNA"/>
</dbReference>
<name>A0AAD8JJ42_9APIA</name>
<dbReference type="SUPFAM" id="SSF52777">
    <property type="entry name" value="CoA-dependent acyltransferases"/>
    <property type="match status" value="2"/>
</dbReference>
<reference evidence="1" key="2">
    <citation type="submission" date="2023-05" db="EMBL/GenBank/DDBJ databases">
        <authorList>
            <person name="Schelkunov M.I."/>
        </authorList>
    </citation>
    <scope>NUCLEOTIDE SEQUENCE</scope>
    <source>
        <strain evidence="1">Hsosn_3</strain>
        <tissue evidence="1">Leaf</tissue>
    </source>
</reference>
<dbReference type="PANTHER" id="PTHR34375:SF2">
    <property type="entry name" value="GATA ZINC FINGER PROTEIN"/>
    <property type="match status" value="1"/>
</dbReference>
<dbReference type="AlphaFoldDB" id="A0AAD8JJ42"/>
<organism evidence="1 2">
    <name type="scientific">Heracleum sosnowskyi</name>
    <dbReference type="NCBI Taxonomy" id="360622"/>
    <lineage>
        <taxon>Eukaryota</taxon>
        <taxon>Viridiplantae</taxon>
        <taxon>Streptophyta</taxon>
        <taxon>Embryophyta</taxon>
        <taxon>Tracheophyta</taxon>
        <taxon>Spermatophyta</taxon>
        <taxon>Magnoliopsida</taxon>
        <taxon>eudicotyledons</taxon>
        <taxon>Gunneridae</taxon>
        <taxon>Pentapetalae</taxon>
        <taxon>asterids</taxon>
        <taxon>campanulids</taxon>
        <taxon>Apiales</taxon>
        <taxon>Apiaceae</taxon>
        <taxon>Apioideae</taxon>
        <taxon>apioid superclade</taxon>
        <taxon>Tordylieae</taxon>
        <taxon>Tordyliinae</taxon>
        <taxon>Heracleum</taxon>
    </lineage>
</organism>
<keyword evidence="2" id="KW-1185">Reference proteome</keyword>
<protein>
    <submittedName>
        <fullName evidence="1">GATA zinc finger domain-containing protein</fullName>
    </submittedName>
</protein>
<accession>A0AAD8JJ42</accession>
<reference evidence="1" key="1">
    <citation type="submission" date="2023-02" db="EMBL/GenBank/DDBJ databases">
        <title>Genome of toxic invasive species Heracleum sosnowskyi carries increased number of genes despite the absence of recent whole-genome duplications.</title>
        <authorList>
            <person name="Schelkunov M."/>
            <person name="Shtratnikova V."/>
            <person name="Makarenko M."/>
            <person name="Klepikova A."/>
            <person name="Omelchenko D."/>
            <person name="Novikova G."/>
            <person name="Obukhova E."/>
            <person name="Bogdanov V."/>
            <person name="Penin A."/>
            <person name="Logacheva M."/>
        </authorList>
    </citation>
    <scope>NUCLEOTIDE SEQUENCE</scope>
    <source>
        <strain evidence="1">Hsosn_3</strain>
        <tissue evidence="1">Leaf</tissue>
    </source>
</reference>
<gene>
    <name evidence="1" type="ORF">POM88_004313</name>
</gene>
<proteinExistence type="predicted"/>
<comment type="caution">
    <text evidence="1">The sequence shown here is derived from an EMBL/GenBank/DDBJ whole genome shotgun (WGS) entry which is preliminary data.</text>
</comment>
<evidence type="ECO:0000313" key="2">
    <source>
        <dbReference type="Proteomes" id="UP001237642"/>
    </source>
</evidence>
<sequence>MSEQYKSRPVGGTEYSWCKAVPGGTGITVLALHLTSPPDIPFLQNALHSLQISHPNLRSKLTFNSSSTTFSLTTPPAPHIQVHVTDHSSTSQLINNTDTSSESHVTAFQAVVEHEMNKNAWVNPDGTLVENADLLFASVYGLSESEWAVVLRIHTAACDRTGALSCLRELLGMMKRGENGGGFKEDWEVSLGIEDCVPDGKGHKPFWARGVNMLGYSLNSLRLAHLDFENTEVSRSSELVRLKMNSDDTSRIVSGCESRGIKLCGLLEAAGLIAARSSKNLPQGQWEKYSVATLTDCRSLLDPVLTSGHVGFYHSAIVNSHDIQGGENLWELAIRTDTAFANAKKNNKHFSDVADLNFLMCKAIDNPGLTPSAALRTSLISVFEDPVIEHTNHLREDIGLKDYVGCASIHGVGPSIALFDTIRDGELDCACVYPSPLHSRKQMEDLISDMKRILLDGCKEEEA</sequence>
<dbReference type="InterPro" id="IPR023213">
    <property type="entry name" value="CAT-like_dom_sf"/>
</dbReference>
<dbReference type="PANTHER" id="PTHR34375">
    <property type="entry name" value="GATA ZINC FINGER PROTEIN-RELATED"/>
    <property type="match status" value="1"/>
</dbReference>
<evidence type="ECO:0000313" key="1">
    <source>
        <dbReference type="EMBL" id="KAK1404708.1"/>
    </source>
</evidence>
<dbReference type="Proteomes" id="UP001237642">
    <property type="component" value="Unassembled WGS sequence"/>
</dbReference>